<evidence type="ECO:0000313" key="3">
    <source>
        <dbReference type="EMBL" id="KAJ5733708.1"/>
    </source>
</evidence>
<sequence length="305" mass="33224">MAEMDVDAGTKAIAFTTNNYRCLYPAIDPTRPDLSQKGKVIVITGASQGLGRLSFATSFAQAGAAAIILIGRSADGLIETERIVNEINPDVQVFRFALDVTDETAVNAAFKSIVAQVGIPHVLINNAANFPPLLSTVESDLDSWWLCQEVNIKGTFLMTRAFLKETGPTPSHPTTIMTLTSQASIGTGPGMGSYSMSKMALTKLMSYVASEHPTITAVSLDPGILPTEMARKVPYLADVLLDKPEVVGGLSVWVSSGDKNYLSGRWLTSNWDVEEIERRKDEIVQKDLFKYRIYADFATNPVVHY</sequence>
<dbReference type="InterPro" id="IPR002347">
    <property type="entry name" value="SDR_fam"/>
</dbReference>
<keyword evidence="2" id="KW-0560">Oxidoreductase</keyword>
<dbReference type="Pfam" id="PF00106">
    <property type="entry name" value="adh_short"/>
    <property type="match status" value="1"/>
</dbReference>
<protein>
    <recommendedName>
        <fullName evidence="5">NAD(P)-binding protein</fullName>
    </recommendedName>
</protein>
<evidence type="ECO:0000256" key="1">
    <source>
        <dbReference type="ARBA" id="ARBA00006484"/>
    </source>
</evidence>
<dbReference type="EMBL" id="JAQJAN010000003">
    <property type="protein sequence ID" value="KAJ5733708.1"/>
    <property type="molecule type" value="Genomic_DNA"/>
</dbReference>
<evidence type="ECO:0008006" key="5">
    <source>
        <dbReference type="Google" id="ProtNLM"/>
    </source>
</evidence>
<dbReference type="Gene3D" id="3.40.50.720">
    <property type="entry name" value="NAD(P)-binding Rossmann-like Domain"/>
    <property type="match status" value="1"/>
</dbReference>
<name>A0AAD6MYN0_9EURO</name>
<dbReference type="PRINTS" id="PR00081">
    <property type="entry name" value="GDHRDH"/>
</dbReference>
<evidence type="ECO:0000256" key="2">
    <source>
        <dbReference type="ARBA" id="ARBA00023002"/>
    </source>
</evidence>
<dbReference type="InterPro" id="IPR036291">
    <property type="entry name" value="NAD(P)-bd_dom_sf"/>
</dbReference>
<reference evidence="3" key="1">
    <citation type="journal article" date="2023" name="IMA Fungus">
        <title>Comparative genomic study of the Penicillium genus elucidates a diverse pangenome and 15 lateral gene transfer events.</title>
        <authorList>
            <person name="Petersen C."/>
            <person name="Sorensen T."/>
            <person name="Nielsen M.R."/>
            <person name="Sondergaard T.E."/>
            <person name="Sorensen J.L."/>
            <person name="Fitzpatrick D.A."/>
            <person name="Frisvad J.C."/>
            <person name="Nielsen K.L."/>
        </authorList>
    </citation>
    <scope>NUCLEOTIDE SEQUENCE</scope>
    <source>
        <strain evidence="3">IBT 17514</strain>
    </source>
</reference>
<gene>
    <name evidence="3" type="ORF">N7493_002494</name>
</gene>
<dbReference type="SUPFAM" id="SSF51735">
    <property type="entry name" value="NAD(P)-binding Rossmann-fold domains"/>
    <property type="match status" value="1"/>
</dbReference>
<comment type="similarity">
    <text evidence="1">Belongs to the short-chain dehydrogenases/reductases (SDR) family.</text>
</comment>
<dbReference type="PANTHER" id="PTHR42901:SF1">
    <property type="entry name" value="ALCOHOL DEHYDROGENASE"/>
    <property type="match status" value="1"/>
</dbReference>
<evidence type="ECO:0000313" key="4">
    <source>
        <dbReference type="Proteomes" id="UP001215712"/>
    </source>
</evidence>
<organism evidence="3 4">
    <name type="scientific">Penicillium malachiteum</name>
    <dbReference type="NCBI Taxonomy" id="1324776"/>
    <lineage>
        <taxon>Eukaryota</taxon>
        <taxon>Fungi</taxon>
        <taxon>Dikarya</taxon>
        <taxon>Ascomycota</taxon>
        <taxon>Pezizomycotina</taxon>
        <taxon>Eurotiomycetes</taxon>
        <taxon>Eurotiomycetidae</taxon>
        <taxon>Eurotiales</taxon>
        <taxon>Aspergillaceae</taxon>
        <taxon>Penicillium</taxon>
    </lineage>
</organism>
<dbReference type="GO" id="GO:0016491">
    <property type="term" value="F:oxidoreductase activity"/>
    <property type="evidence" value="ECO:0007669"/>
    <property type="project" value="UniProtKB-KW"/>
</dbReference>
<accession>A0AAD6MYN0</accession>
<dbReference type="CDD" id="cd05233">
    <property type="entry name" value="SDR_c"/>
    <property type="match status" value="1"/>
</dbReference>
<dbReference type="Proteomes" id="UP001215712">
    <property type="component" value="Unassembled WGS sequence"/>
</dbReference>
<dbReference type="AlphaFoldDB" id="A0AAD6MYN0"/>
<proteinExistence type="inferred from homology"/>
<comment type="caution">
    <text evidence="3">The sequence shown here is derived from an EMBL/GenBank/DDBJ whole genome shotgun (WGS) entry which is preliminary data.</text>
</comment>
<dbReference type="PANTHER" id="PTHR42901">
    <property type="entry name" value="ALCOHOL DEHYDROGENASE"/>
    <property type="match status" value="1"/>
</dbReference>
<reference evidence="3" key="2">
    <citation type="submission" date="2023-01" db="EMBL/GenBank/DDBJ databases">
        <authorList>
            <person name="Petersen C."/>
        </authorList>
    </citation>
    <scope>NUCLEOTIDE SEQUENCE</scope>
    <source>
        <strain evidence="3">IBT 17514</strain>
    </source>
</reference>
<keyword evidence="4" id="KW-1185">Reference proteome</keyword>